<name>A0ABN8QBG6_9CNID</name>
<comment type="caution">
    <text evidence="1">The sequence shown here is derived from an EMBL/GenBank/DDBJ whole genome shotgun (WGS) entry which is preliminary data.</text>
</comment>
<gene>
    <name evidence="1" type="ORF">PLOB_00004038</name>
</gene>
<evidence type="ECO:0000313" key="1">
    <source>
        <dbReference type="EMBL" id="CAH3160658.1"/>
    </source>
</evidence>
<dbReference type="PANTHER" id="PTHR46670:SF3">
    <property type="entry name" value="ENDONUCLEASE_EXONUCLEASE_PHOSPHATASE DOMAIN-CONTAINING PROTEIN"/>
    <property type="match status" value="1"/>
</dbReference>
<dbReference type="EMBL" id="CALNXK010000117">
    <property type="protein sequence ID" value="CAH3160658.1"/>
    <property type="molecule type" value="Genomic_DNA"/>
</dbReference>
<organism evidence="1 2">
    <name type="scientific">Porites lobata</name>
    <dbReference type="NCBI Taxonomy" id="104759"/>
    <lineage>
        <taxon>Eukaryota</taxon>
        <taxon>Metazoa</taxon>
        <taxon>Cnidaria</taxon>
        <taxon>Anthozoa</taxon>
        <taxon>Hexacorallia</taxon>
        <taxon>Scleractinia</taxon>
        <taxon>Fungiina</taxon>
        <taxon>Poritidae</taxon>
        <taxon>Porites</taxon>
    </lineage>
</organism>
<dbReference type="PANTHER" id="PTHR46670">
    <property type="entry name" value="ENDO/EXONUCLEASE/PHOSPHATASE DOMAIN-CONTAINING PROTEIN"/>
    <property type="match status" value="1"/>
</dbReference>
<protein>
    <recommendedName>
        <fullName evidence="3">Endonuclease/exonuclease/phosphatase domain-containing protein</fullName>
    </recommendedName>
</protein>
<dbReference type="SUPFAM" id="SSF56219">
    <property type="entry name" value="DNase I-like"/>
    <property type="match status" value="1"/>
</dbReference>
<sequence length="272" mass="31036">MKYSRKFLRSLRSSACTPCPQALGELKSHGVLRYIGGKGGKKTRENYLNIFSRTTQRDYANFGYLQGPLPLRGVNLNNLISVTTTDSSPKIDCRCVQVLLIYRPPDNTSCVLFLEEFSVLLQQIMAESTGHLLISGDFNLHVDDPCSISANRFNEILESCNLKQHIFDPVISDHCTVHCSLRVQKPHFTKKKLYYRKLRSLDNECFCEDILTSTLLQDQAVELNALVDQYDNVLRSLLDLYAPLKWRTVTLRLIVLPGISRKWLYRKTSEGG</sequence>
<proteinExistence type="predicted"/>
<keyword evidence="2" id="KW-1185">Reference proteome</keyword>
<dbReference type="Proteomes" id="UP001159405">
    <property type="component" value="Unassembled WGS sequence"/>
</dbReference>
<evidence type="ECO:0008006" key="3">
    <source>
        <dbReference type="Google" id="ProtNLM"/>
    </source>
</evidence>
<reference evidence="1 2" key="1">
    <citation type="submission" date="2022-05" db="EMBL/GenBank/DDBJ databases">
        <authorList>
            <consortium name="Genoscope - CEA"/>
            <person name="William W."/>
        </authorList>
    </citation>
    <scope>NUCLEOTIDE SEQUENCE [LARGE SCALE GENOMIC DNA]</scope>
</reference>
<dbReference type="InterPro" id="IPR036691">
    <property type="entry name" value="Endo/exonu/phosph_ase_sf"/>
</dbReference>
<accession>A0ABN8QBG6</accession>
<evidence type="ECO:0000313" key="2">
    <source>
        <dbReference type="Proteomes" id="UP001159405"/>
    </source>
</evidence>